<evidence type="ECO:0000259" key="1">
    <source>
        <dbReference type="Pfam" id="PF09851"/>
    </source>
</evidence>
<keyword evidence="4" id="KW-1185">Reference proteome</keyword>
<protein>
    <recommendedName>
        <fullName evidence="5">DUF4429 domain-containing protein</fullName>
    </recommendedName>
</protein>
<dbReference type="Proteomes" id="UP000641932">
    <property type="component" value="Unassembled WGS sequence"/>
</dbReference>
<gene>
    <name evidence="3" type="ORF">GCM10012280_02630</name>
</gene>
<evidence type="ECO:0000313" key="4">
    <source>
        <dbReference type="Proteomes" id="UP000641932"/>
    </source>
</evidence>
<feature type="domain" description="DUF4429" evidence="2">
    <location>
        <begin position="138"/>
        <end position="225"/>
    </location>
</feature>
<evidence type="ECO:0000259" key="2">
    <source>
        <dbReference type="Pfam" id="PF14472"/>
    </source>
</evidence>
<evidence type="ECO:0008006" key="5">
    <source>
        <dbReference type="Google" id="ProtNLM"/>
    </source>
</evidence>
<dbReference type="EMBL" id="BMMS01000001">
    <property type="protein sequence ID" value="GGO80521.1"/>
    <property type="molecule type" value="Genomic_DNA"/>
</dbReference>
<reference evidence="3" key="2">
    <citation type="submission" date="2020-09" db="EMBL/GenBank/DDBJ databases">
        <authorList>
            <person name="Sun Q."/>
            <person name="Zhou Y."/>
        </authorList>
    </citation>
    <scope>NUCLEOTIDE SEQUENCE</scope>
    <source>
        <strain evidence="3">CGMCC 4.7201</strain>
    </source>
</reference>
<name>A0A917ZCX7_9ACTN</name>
<dbReference type="InterPro" id="IPR027860">
    <property type="entry name" value="DUF4429"/>
</dbReference>
<dbReference type="InterPro" id="IPR018649">
    <property type="entry name" value="SHOCT"/>
</dbReference>
<comment type="caution">
    <text evidence="3">The sequence shown here is derived from an EMBL/GenBank/DDBJ whole genome shotgun (WGS) entry which is preliminary data.</text>
</comment>
<evidence type="ECO:0000313" key="3">
    <source>
        <dbReference type="EMBL" id="GGO80521.1"/>
    </source>
</evidence>
<sequence length="285" mass="30386">MGDVLAGSNAAWEFGADSVLIRYDRGIRTPKLLQVLAERRIPYEALAGVSLAPGRRGTVVLRARPRPGADPLIDAAADQLKEVSDPYRLVLPGERALLAESCADRLRSAIDGSGPPPQRYLVTAPPPPLQFKGIDAKATFDGRAVTFRLFWSGASSTKWKAGDQTFEVSELAGVEWHSPDVLSGHLRLLVRGEDQPADASHDPAAVTFGIGYGLVHESLPFAASVLEAIGSAPMATSAVPPLDPLERPAPSEVAARIRELGELHSAGFVTDEEFTAKKADLLAEL</sequence>
<accession>A0A917ZCX7</accession>
<dbReference type="RefSeq" id="WP_189129551.1">
    <property type="nucleotide sequence ID" value="NZ_BMMS01000001.1"/>
</dbReference>
<dbReference type="AlphaFoldDB" id="A0A917ZCX7"/>
<proteinExistence type="predicted"/>
<feature type="domain" description="DUF4429" evidence="2">
    <location>
        <begin position="12"/>
        <end position="106"/>
    </location>
</feature>
<reference evidence="3" key="1">
    <citation type="journal article" date="2014" name="Int. J. Syst. Evol. Microbiol.">
        <title>Complete genome sequence of Corynebacterium casei LMG S-19264T (=DSM 44701T), isolated from a smear-ripened cheese.</title>
        <authorList>
            <consortium name="US DOE Joint Genome Institute (JGI-PGF)"/>
            <person name="Walter F."/>
            <person name="Albersmeier A."/>
            <person name="Kalinowski J."/>
            <person name="Ruckert C."/>
        </authorList>
    </citation>
    <scope>NUCLEOTIDE SEQUENCE</scope>
    <source>
        <strain evidence="3">CGMCC 4.7201</strain>
    </source>
</reference>
<dbReference type="Pfam" id="PF14472">
    <property type="entry name" value="DUF4429"/>
    <property type="match status" value="2"/>
</dbReference>
<feature type="domain" description="SHOCT" evidence="1">
    <location>
        <begin position="256"/>
        <end position="282"/>
    </location>
</feature>
<dbReference type="Pfam" id="PF09851">
    <property type="entry name" value="SHOCT"/>
    <property type="match status" value="1"/>
</dbReference>
<organism evidence="3 4">
    <name type="scientific">Wenjunlia tyrosinilytica</name>
    <dbReference type="NCBI Taxonomy" id="1544741"/>
    <lineage>
        <taxon>Bacteria</taxon>
        <taxon>Bacillati</taxon>
        <taxon>Actinomycetota</taxon>
        <taxon>Actinomycetes</taxon>
        <taxon>Kitasatosporales</taxon>
        <taxon>Streptomycetaceae</taxon>
        <taxon>Wenjunlia</taxon>
    </lineage>
</organism>